<reference evidence="2 3" key="1">
    <citation type="submission" date="2019-05" db="EMBL/GenBank/DDBJ databases">
        <title>Emergence of the Ug99 lineage of the wheat stem rust pathogen through somatic hybridization.</title>
        <authorList>
            <person name="Li F."/>
            <person name="Upadhyaya N.M."/>
            <person name="Sperschneider J."/>
            <person name="Matny O."/>
            <person name="Nguyen-Phuc H."/>
            <person name="Mago R."/>
            <person name="Raley C."/>
            <person name="Miller M.E."/>
            <person name="Silverstein K.A.T."/>
            <person name="Henningsen E."/>
            <person name="Hirsch C.D."/>
            <person name="Visser B."/>
            <person name="Pretorius Z.A."/>
            <person name="Steffenson B.J."/>
            <person name="Schwessinger B."/>
            <person name="Dodds P.N."/>
            <person name="Figueroa M."/>
        </authorList>
    </citation>
    <scope>NUCLEOTIDE SEQUENCE [LARGE SCALE GENOMIC DNA]</scope>
    <source>
        <strain evidence="2">21-0</strain>
    </source>
</reference>
<dbReference type="EMBL" id="VSWC01000106">
    <property type="protein sequence ID" value="KAA1085410.1"/>
    <property type="molecule type" value="Genomic_DNA"/>
</dbReference>
<dbReference type="OrthoDB" id="2509560at2759"/>
<sequence>MEAIKREAPPLSSCSSSAHSLTHSFTHSRYPNPIPFSLQLLQHTPPSFTMRSFVVVACFLAAFAAATPVDLQPRQIMSSNVDSASGHDASSSSSTNISPFGYSHQEASNEHSYSRFSSVTNSLTPVFDIMGQMQNLISQGSFSQSYAMSYMNRLVEQLQPAFNDLSGCGCMQDPTVISTFNSMFSQLYQLCQSFQSQYGQDFYQMISPIGNLYNGFYRFASESRQSQSFSQFSQSFGPLTNMLGGVNPSFRTLGQF</sequence>
<dbReference type="AlphaFoldDB" id="A0A5B0NBB9"/>
<gene>
    <name evidence="2" type="ORF">PGT21_006364</name>
</gene>
<proteinExistence type="predicted"/>
<evidence type="ECO:0000313" key="3">
    <source>
        <dbReference type="Proteomes" id="UP000324748"/>
    </source>
</evidence>
<organism evidence="2 3">
    <name type="scientific">Puccinia graminis f. sp. tritici</name>
    <dbReference type="NCBI Taxonomy" id="56615"/>
    <lineage>
        <taxon>Eukaryota</taxon>
        <taxon>Fungi</taxon>
        <taxon>Dikarya</taxon>
        <taxon>Basidiomycota</taxon>
        <taxon>Pucciniomycotina</taxon>
        <taxon>Pucciniomycetes</taxon>
        <taxon>Pucciniales</taxon>
        <taxon>Pucciniaceae</taxon>
        <taxon>Puccinia</taxon>
    </lineage>
</organism>
<keyword evidence="3" id="KW-1185">Reference proteome</keyword>
<feature type="region of interest" description="Disordered" evidence="1">
    <location>
        <begin position="80"/>
        <end position="103"/>
    </location>
</feature>
<dbReference type="Proteomes" id="UP000324748">
    <property type="component" value="Unassembled WGS sequence"/>
</dbReference>
<evidence type="ECO:0000256" key="1">
    <source>
        <dbReference type="SAM" id="MobiDB-lite"/>
    </source>
</evidence>
<comment type="caution">
    <text evidence="2">The sequence shown here is derived from an EMBL/GenBank/DDBJ whole genome shotgun (WGS) entry which is preliminary data.</text>
</comment>
<protein>
    <submittedName>
        <fullName evidence="2">Uncharacterized protein</fullName>
    </submittedName>
</protein>
<accession>A0A5B0NBB9</accession>
<name>A0A5B0NBB9_PUCGR</name>
<evidence type="ECO:0000313" key="2">
    <source>
        <dbReference type="EMBL" id="KAA1085410.1"/>
    </source>
</evidence>
<feature type="compositionally biased region" description="Low complexity" evidence="1">
    <location>
        <begin position="82"/>
        <end position="94"/>
    </location>
</feature>